<dbReference type="InterPro" id="IPR017972">
    <property type="entry name" value="Cyt_P450_CS"/>
</dbReference>
<dbReference type="EMBL" id="SMKA01000002">
    <property type="protein sequence ID" value="TDC35481.1"/>
    <property type="molecule type" value="Genomic_DNA"/>
</dbReference>
<dbReference type="PRINTS" id="PR00385">
    <property type="entry name" value="P450"/>
</dbReference>
<dbReference type="AlphaFoldDB" id="A0A4R4QI97"/>
<dbReference type="FunFam" id="1.10.630.10:FF:000018">
    <property type="entry name" value="Cytochrome P450 monooxygenase"/>
    <property type="match status" value="1"/>
</dbReference>
<dbReference type="InterPro" id="IPR001128">
    <property type="entry name" value="Cyt_P450"/>
</dbReference>
<evidence type="ECO:0000256" key="5">
    <source>
        <dbReference type="ARBA" id="ARBA00023004"/>
    </source>
</evidence>
<evidence type="ECO:0000256" key="7">
    <source>
        <dbReference type="RuleBase" id="RU000461"/>
    </source>
</evidence>
<sequence length="401" mass="43977">MSTDHVPEYPMPRAAGCPFDPPPLLKQLQEEAPLTPISVFGKPAWMITRYAGQRLLADPRLSSDVSRPNFQGSSPQLLPQDDRFGAGFIALDDPEHSRMRRMVTAPFTVKRVEALRPKVQSIVDRLIDDLLAGPNPADLMAALALPIPSLVICELLGVPYENHDFFQQNSLSLLDTTAGPADQLKAHSNLGSFLDELIGQKITNPGEDLLTDLAEQVRAGNLSRSEAAGNGLLMLVAGHETTANMIALGTLALLEHPDQFELLKKTDDPSAVGGAVEELLRYLNIAHKGRWRQVVEDIEFEGHTLKAGDNVVFANNIANRDPAVFADPDTLDLTRDARQHVAFGFGPHACLGQPLARMELKVVYHTLYHRIPTLRLAVPLEEIPFKHDATVYGVASLPVTW</sequence>
<dbReference type="CDD" id="cd11030">
    <property type="entry name" value="CYP105-like"/>
    <property type="match status" value="1"/>
</dbReference>
<comment type="similarity">
    <text evidence="1 7">Belongs to the cytochrome P450 family.</text>
</comment>
<dbReference type="GO" id="GO:0005506">
    <property type="term" value="F:iron ion binding"/>
    <property type="evidence" value="ECO:0007669"/>
    <property type="project" value="InterPro"/>
</dbReference>
<evidence type="ECO:0000313" key="9">
    <source>
        <dbReference type="Proteomes" id="UP000295075"/>
    </source>
</evidence>
<evidence type="ECO:0000256" key="4">
    <source>
        <dbReference type="ARBA" id="ARBA00023002"/>
    </source>
</evidence>
<keyword evidence="9" id="KW-1185">Reference proteome</keyword>
<accession>A0A4R4QI97</accession>
<evidence type="ECO:0000256" key="2">
    <source>
        <dbReference type="ARBA" id="ARBA00022617"/>
    </source>
</evidence>
<dbReference type="Proteomes" id="UP000295075">
    <property type="component" value="Unassembled WGS sequence"/>
</dbReference>
<dbReference type="RefSeq" id="WP_132400256.1">
    <property type="nucleotide sequence ID" value="NZ_SMKA01000002.1"/>
</dbReference>
<evidence type="ECO:0000313" key="8">
    <source>
        <dbReference type="EMBL" id="TDC35481.1"/>
    </source>
</evidence>
<reference evidence="8 9" key="1">
    <citation type="submission" date="2019-03" db="EMBL/GenBank/DDBJ databases">
        <title>Draft genome sequences of novel Actinobacteria.</title>
        <authorList>
            <person name="Sahin N."/>
            <person name="Ay H."/>
            <person name="Saygin H."/>
        </authorList>
    </citation>
    <scope>NUCLEOTIDE SEQUENCE [LARGE SCALE GENOMIC DNA]</scope>
    <source>
        <strain evidence="8 9">JCM 30547</strain>
    </source>
</reference>
<dbReference type="InterPro" id="IPR036396">
    <property type="entry name" value="Cyt_P450_sf"/>
</dbReference>
<dbReference type="Pfam" id="PF00067">
    <property type="entry name" value="p450"/>
    <property type="match status" value="1"/>
</dbReference>
<dbReference type="PANTHER" id="PTHR46696:SF1">
    <property type="entry name" value="CYTOCHROME P450 YJIB-RELATED"/>
    <property type="match status" value="1"/>
</dbReference>
<dbReference type="GO" id="GO:0016705">
    <property type="term" value="F:oxidoreductase activity, acting on paired donors, with incorporation or reduction of molecular oxygen"/>
    <property type="evidence" value="ECO:0007669"/>
    <property type="project" value="InterPro"/>
</dbReference>
<keyword evidence="4 7" id="KW-0560">Oxidoreductase</keyword>
<keyword evidence="6 7" id="KW-0503">Monooxygenase</keyword>
<dbReference type="SUPFAM" id="SSF48264">
    <property type="entry name" value="Cytochrome P450"/>
    <property type="match status" value="1"/>
</dbReference>
<dbReference type="OrthoDB" id="502624at2"/>
<proteinExistence type="inferred from homology"/>
<dbReference type="InterPro" id="IPR002397">
    <property type="entry name" value="Cyt_P450_B"/>
</dbReference>
<name>A0A4R4QI97_9ACTN</name>
<dbReference type="GO" id="GO:0020037">
    <property type="term" value="F:heme binding"/>
    <property type="evidence" value="ECO:0007669"/>
    <property type="project" value="InterPro"/>
</dbReference>
<dbReference type="Gene3D" id="1.10.630.10">
    <property type="entry name" value="Cytochrome P450"/>
    <property type="match status" value="1"/>
</dbReference>
<protein>
    <submittedName>
        <fullName evidence="8">Cytochrome P450</fullName>
    </submittedName>
</protein>
<dbReference type="GO" id="GO:0004497">
    <property type="term" value="F:monooxygenase activity"/>
    <property type="evidence" value="ECO:0007669"/>
    <property type="project" value="UniProtKB-KW"/>
</dbReference>
<evidence type="ECO:0000256" key="3">
    <source>
        <dbReference type="ARBA" id="ARBA00022723"/>
    </source>
</evidence>
<dbReference type="PANTHER" id="PTHR46696">
    <property type="entry name" value="P450, PUTATIVE (EUROFUNG)-RELATED"/>
    <property type="match status" value="1"/>
</dbReference>
<keyword evidence="2 7" id="KW-0349">Heme</keyword>
<dbReference type="PROSITE" id="PS00086">
    <property type="entry name" value="CYTOCHROME_P450"/>
    <property type="match status" value="1"/>
</dbReference>
<dbReference type="PRINTS" id="PR00359">
    <property type="entry name" value="BP450"/>
</dbReference>
<keyword evidence="3 7" id="KW-0479">Metal-binding</keyword>
<evidence type="ECO:0000256" key="6">
    <source>
        <dbReference type="ARBA" id="ARBA00023033"/>
    </source>
</evidence>
<keyword evidence="5 7" id="KW-0408">Iron</keyword>
<organism evidence="8 9">
    <name type="scientific">Kribbella albertanoniae</name>
    <dbReference type="NCBI Taxonomy" id="1266829"/>
    <lineage>
        <taxon>Bacteria</taxon>
        <taxon>Bacillati</taxon>
        <taxon>Actinomycetota</taxon>
        <taxon>Actinomycetes</taxon>
        <taxon>Propionibacteriales</taxon>
        <taxon>Kribbellaceae</taxon>
        <taxon>Kribbella</taxon>
    </lineage>
</organism>
<evidence type="ECO:0000256" key="1">
    <source>
        <dbReference type="ARBA" id="ARBA00010617"/>
    </source>
</evidence>
<comment type="caution">
    <text evidence="8">The sequence shown here is derived from an EMBL/GenBank/DDBJ whole genome shotgun (WGS) entry which is preliminary data.</text>
</comment>
<gene>
    <name evidence="8" type="ORF">E1261_01045</name>
</gene>